<dbReference type="InterPro" id="IPR010486">
    <property type="entry name" value="HNS-dep_expression_A/B"/>
</dbReference>
<proteinExistence type="predicted"/>
<dbReference type="Proteomes" id="UP001317629">
    <property type="component" value="Chromosome"/>
</dbReference>
<dbReference type="InterPro" id="IPR038303">
    <property type="entry name" value="HdeA/HdeB_sf"/>
</dbReference>
<gene>
    <name evidence="5" type="ORF">SS37A_06960</name>
</gene>
<evidence type="ECO:0000313" key="6">
    <source>
        <dbReference type="Proteomes" id="UP001317629"/>
    </source>
</evidence>
<sequence>MIRKLILAGAASAFAFVAPASAQVTIDMSEITCKDFRGYDAGTQDFIGNWMRGYFSAKNNITVIDSRYVKRNTAKISRYCKKLPKSSLMDAVLKNAR</sequence>
<keyword evidence="6" id="KW-1185">Reference proteome</keyword>
<feature type="chain" id="PRO_5045273254" description="Acid stress chaperone HdeA" evidence="4">
    <location>
        <begin position="23"/>
        <end position="97"/>
    </location>
</feature>
<keyword evidence="3" id="KW-0143">Chaperone</keyword>
<evidence type="ECO:0000313" key="5">
    <source>
        <dbReference type="EMBL" id="BDV33167.1"/>
    </source>
</evidence>
<dbReference type="Pfam" id="PF06411">
    <property type="entry name" value="HdeA"/>
    <property type="match status" value="1"/>
</dbReference>
<evidence type="ECO:0000256" key="2">
    <source>
        <dbReference type="ARBA" id="ARBA00022764"/>
    </source>
</evidence>
<reference evidence="5 6" key="1">
    <citation type="journal article" date="2023" name="Int. J. Syst. Evol. Microbiol.">
        <title>Methylocystis iwaonis sp. nov., a type II methane-oxidizing bacterium from surface soil of a rice paddy field in Japan, and emended description of the genus Methylocystis (ex Whittenbury et al. 1970) Bowman et al. 1993.</title>
        <authorList>
            <person name="Kaise H."/>
            <person name="Sawadogo J.B."/>
            <person name="Alam M.S."/>
            <person name="Ueno C."/>
            <person name="Dianou D."/>
            <person name="Shinjo R."/>
            <person name="Asakawa S."/>
        </authorList>
    </citation>
    <scope>NUCLEOTIDE SEQUENCE [LARGE SCALE GENOMIC DNA]</scope>
    <source>
        <strain evidence="5 6">SS37A-Re</strain>
    </source>
</reference>
<dbReference type="Gene3D" id="1.10.890.10">
    <property type="entry name" value="HNS-dependent expression A"/>
    <property type="match status" value="1"/>
</dbReference>
<evidence type="ECO:0000256" key="3">
    <source>
        <dbReference type="ARBA" id="ARBA00023186"/>
    </source>
</evidence>
<keyword evidence="2" id="KW-0574">Periplasm</keyword>
<accession>A0ABM8E5L6</accession>
<keyword evidence="1 4" id="KW-0732">Signal</keyword>
<dbReference type="EMBL" id="AP027142">
    <property type="protein sequence ID" value="BDV33167.1"/>
    <property type="molecule type" value="Genomic_DNA"/>
</dbReference>
<evidence type="ECO:0000256" key="4">
    <source>
        <dbReference type="SAM" id="SignalP"/>
    </source>
</evidence>
<organism evidence="5 6">
    <name type="scientific">Methylocystis iwaonis</name>
    <dbReference type="NCBI Taxonomy" id="2885079"/>
    <lineage>
        <taxon>Bacteria</taxon>
        <taxon>Pseudomonadati</taxon>
        <taxon>Pseudomonadota</taxon>
        <taxon>Alphaproteobacteria</taxon>
        <taxon>Hyphomicrobiales</taxon>
        <taxon>Methylocystaceae</taxon>
        <taxon>Methylocystis</taxon>
    </lineage>
</organism>
<dbReference type="RefSeq" id="WP_202073092.1">
    <property type="nucleotide sequence ID" value="NZ_AP027142.1"/>
</dbReference>
<protein>
    <recommendedName>
        <fullName evidence="7">Acid stress chaperone HdeA</fullName>
    </recommendedName>
</protein>
<evidence type="ECO:0008006" key="7">
    <source>
        <dbReference type="Google" id="ProtNLM"/>
    </source>
</evidence>
<evidence type="ECO:0000256" key="1">
    <source>
        <dbReference type="ARBA" id="ARBA00022729"/>
    </source>
</evidence>
<name>A0ABM8E5L6_9HYPH</name>
<feature type="signal peptide" evidence="4">
    <location>
        <begin position="1"/>
        <end position="22"/>
    </location>
</feature>